<protein>
    <recommendedName>
        <fullName evidence="1">DUF6877 domain-containing protein</fullName>
    </recommendedName>
</protein>
<name>A0A6B4DHY5_CLOBO</name>
<evidence type="ECO:0000313" key="3">
    <source>
        <dbReference type="EMBL" id="QRI52877.1"/>
    </source>
</evidence>
<dbReference type="EMBL" id="CP069280">
    <property type="protein sequence ID" value="QRI52877.1"/>
    <property type="molecule type" value="Genomic_DNA"/>
</dbReference>
<dbReference type="InterPro" id="IPR049242">
    <property type="entry name" value="DUF6877"/>
</dbReference>
<reference evidence="3 5" key="1">
    <citation type="journal article" date="2014" name="J. Infect. Dis.">
        <title>Molecular characterization of a novel botulinum neurotoxin type H gene.</title>
        <authorList>
            <person name="Dover N."/>
            <person name="Barash J.R."/>
            <person name="Hill K.K."/>
            <person name="Xie G."/>
            <person name="Arnon S.S."/>
        </authorList>
    </citation>
    <scope>NUCLEOTIDE SEQUENCE [LARGE SCALE GENOMIC DNA]</scope>
    <source>
        <strain evidence="3 5">IBCA10-7060</strain>
    </source>
</reference>
<dbReference type="Pfam" id="PF21793">
    <property type="entry name" value="DUF6877"/>
    <property type="match status" value="1"/>
</dbReference>
<evidence type="ECO:0000313" key="2">
    <source>
        <dbReference type="EMBL" id="NEZ91969.1"/>
    </source>
</evidence>
<gene>
    <name evidence="2" type="ORF">EXM69_08415</name>
    <name evidence="3" type="ORF">JQS73_15795</name>
</gene>
<dbReference type="EMBL" id="SGKC01000013">
    <property type="protein sequence ID" value="NEZ91969.1"/>
    <property type="molecule type" value="Genomic_DNA"/>
</dbReference>
<sequence length="62" mass="7092">MIKINSVEDIVKYSKYIPISALLDIDKRIADWLASGGKEDAPYVKQQFKYAENVVNLFRGDN</sequence>
<feature type="domain" description="DUF6877" evidence="1">
    <location>
        <begin position="4"/>
        <end position="56"/>
    </location>
</feature>
<dbReference type="AlphaFoldDB" id="A0A6B4DHY5"/>
<dbReference type="Proteomes" id="UP000663464">
    <property type="component" value="Chromosome"/>
</dbReference>
<evidence type="ECO:0000259" key="1">
    <source>
        <dbReference type="Pfam" id="PF21793"/>
    </source>
</evidence>
<dbReference type="RefSeq" id="WP_014521346.1">
    <property type="nucleotide sequence ID" value="NZ_CP013246.1"/>
</dbReference>
<dbReference type="Proteomes" id="UP000473887">
    <property type="component" value="Unassembled WGS sequence"/>
</dbReference>
<proteinExistence type="predicted"/>
<evidence type="ECO:0000313" key="4">
    <source>
        <dbReference type="Proteomes" id="UP000473887"/>
    </source>
</evidence>
<evidence type="ECO:0000313" key="5">
    <source>
        <dbReference type="Proteomes" id="UP000663464"/>
    </source>
</evidence>
<organism evidence="2 4">
    <name type="scientific">Clostridium botulinum</name>
    <dbReference type="NCBI Taxonomy" id="1491"/>
    <lineage>
        <taxon>Bacteria</taxon>
        <taxon>Bacillati</taxon>
        <taxon>Bacillota</taxon>
        <taxon>Clostridia</taxon>
        <taxon>Eubacteriales</taxon>
        <taxon>Clostridiaceae</taxon>
        <taxon>Clostridium</taxon>
    </lineage>
</organism>
<reference evidence="2 4" key="2">
    <citation type="submission" date="2019-02" db="EMBL/GenBank/DDBJ databases">
        <title>Genome sequencing of Clostridium botulinum clinical isolates.</title>
        <authorList>
            <person name="Brunt J."/>
            <person name="Van Vliet A.H.M."/>
            <person name="Stringer S.C."/>
            <person name="Grant K.A."/>
            <person name="Carter A.C."/>
            <person name="Peck M.W."/>
        </authorList>
    </citation>
    <scope>NUCLEOTIDE SEQUENCE [LARGE SCALE GENOMIC DNA]</scope>
    <source>
        <strain evidence="2 4">H142660711</strain>
    </source>
</reference>
<accession>A0A6B4DHY5</accession>
<reference evidence="3" key="3">
    <citation type="submission" date="2021-02" db="EMBL/GenBank/DDBJ databases">
        <authorList>
            <person name="Dover N."/>
            <person name="Barash J.R."/>
            <person name="Bell J.M."/>
            <person name="Sylvester M.D."/>
            <person name="Arnon S."/>
        </authorList>
    </citation>
    <scope>NUCLEOTIDE SEQUENCE</scope>
    <source>
        <strain evidence="3">IBCA10-7060</strain>
    </source>
</reference>